<dbReference type="PRINTS" id="PR00377">
    <property type="entry name" value="IMPHPHTASES"/>
</dbReference>
<dbReference type="PANTHER" id="PTHR43200:SF6">
    <property type="entry name" value="3'(2'),5'-BISPHOSPHATE NUCLEOTIDASE"/>
    <property type="match status" value="1"/>
</dbReference>
<dbReference type="InterPro" id="IPR000760">
    <property type="entry name" value="Inositol_monophosphatase-like"/>
</dbReference>
<dbReference type="EC" id="3.1.3.15" evidence="7"/>
<dbReference type="Gene3D" id="3.40.190.80">
    <property type="match status" value="1"/>
</dbReference>
<evidence type="ECO:0000313" key="8">
    <source>
        <dbReference type="Proteomes" id="UP001519295"/>
    </source>
</evidence>
<gene>
    <name evidence="7" type="ORF">JOF36_007684</name>
</gene>
<reference evidence="7 8" key="1">
    <citation type="submission" date="2021-03" db="EMBL/GenBank/DDBJ databases">
        <title>Sequencing the genomes of 1000 actinobacteria strains.</title>
        <authorList>
            <person name="Klenk H.-P."/>
        </authorList>
    </citation>
    <scope>NUCLEOTIDE SEQUENCE [LARGE SCALE GENOMIC DNA]</scope>
    <source>
        <strain evidence="7 8">DSM 45256</strain>
    </source>
</reference>
<dbReference type="InterPro" id="IPR020583">
    <property type="entry name" value="Inositol_monoP_metal-BS"/>
</dbReference>
<name>A0ABS4W6S5_9PSEU</name>
<evidence type="ECO:0000256" key="3">
    <source>
        <dbReference type="ARBA" id="ARBA00009759"/>
    </source>
</evidence>
<dbReference type="SUPFAM" id="SSF56655">
    <property type="entry name" value="Carbohydrate phosphatase"/>
    <property type="match status" value="1"/>
</dbReference>
<accession>A0ABS4W6S5</accession>
<keyword evidence="6" id="KW-0460">Magnesium</keyword>
<sequence length="285" mass="30508">MSPDPTVHPETPQADPRDLDLALRLADLADAITQPRFRAADLRVTSKPDRTPVTDADTAAEDAIRAAIGHERPHDAILGEERGGSGSSRRSWVIDPIDGTKNFSRGLPAWATLIALVTDGVPTVGVVSAPALHRRWWGSSGAGAWARDLPSGTPRRIAVSGVTDVADAYVSTTNTDTFRSEPGPVHRDGWIALTEACWESRAFGDFWQHVLVAEGVLDVAVEPAANPWDLAAPTVVVTEAGGRLTDLTGHPTFSGGHGLTSNGLLHTRVLEVLGGWAGRRRRWPR</sequence>
<evidence type="ECO:0000256" key="1">
    <source>
        <dbReference type="ARBA" id="ARBA00001033"/>
    </source>
</evidence>
<dbReference type="InterPro" id="IPR020550">
    <property type="entry name" value="Inositol_monophosphatase_CS"/>
</dbReference>
<evidence type="ECO:0000256" key="6">
    <source>
        <dbReference type="ARBA" id="ARBA00022842"/>
    </source>
</evidence>
<keyword evidence="5 7" id="KW-0378">Hydrolase</keyword>
<dbReference type="PANTHER" id="PTHR43200">
    <property type="entry name" value="PHOSPHATASE"/>
    <property type="match status" value="1"/>
</dbReference>
<comment type="cofactor">
    <cofactor evidence="2">
        <name>Mg(2+)</name>
        <dbReference type="ChEBI" id="CHEBI:18420"/>
    </cofactor>
</comment>
<evidence type="ECO:0000256" key="2">
    <source>
        <dbReference type="ARBA" id="ARBA00001946"/>
    </source>
</evidence>
<protein>
    <submittedName>
        <fullName evidence="7">Histidinol-phosphatase</fullName>
        <ecNumber evidence="7">3.1.3.15</ecNumber>
    </submittedName>
</protein>
<comment type="similarity">
    <text evidence="3">Belongs to the inositol monophosphatase superfamily.</text>
</comment>
<evidence type="ECO:0000256" key="5">
    <source>
        <dbReference type="ARBA" id="ARBA00022801"/>
    </source>
</evidence>
<keyword evidence="8" id="KW-1185">Reference proteome</keyword>
<comment type="caution">
    <text evidence="7">The sequence shown here is derived from an EMBL/GenBank/DDBJ whole genome shotgun (WGS) entry which is preliminary data.</text>
</comment>
<dbReference type="Proteomes" id="UP001519295">
    <property type="component" value="Unassembled WGS sequence"/>
</dbReference>
<dbReference type="RefSeq" id="WP_307862822.1">
    <property type="nucleotide sequence ID" value="NZ_JAGINU010000004.1"/>
</dbReference>
<comment type="catalytic activity">
    <reaction evidence="1">
        <text>a myo-inositol phosphate + H2O = myo-inositol + phosphate</text>
        <dbReference type="Rhea" id="RHEA:24056"/>
        <dbReference type="ChEBI" id="CHEBI:15377"/>
        <dbReference type="ChEBI" id="CHEBI:17268"/>
        <dbReference type="ChEBI" id="CHEBI:43474"/>
        <dbReference type="ChEBI" id="CHEBI:84139"/>
        <dbReference type="EC" id="3.1.3.25"/>
    </reaction>
</comment>
<dbReference type="Pfam" id="PF00459">
    <property type="entry name" value="Inositol_P"/>
    <property type="match status" value="1"/>
</dbReference>
<dbReference type="PROSITE" id="PS00630">
    <property type="entry name" value="IMP_2"/>
    <property type="match status" value="1"/>
</dbReference>
<dbReference type="GO" id="GO:0004401">
    <property type="term" value="F:histidinol-phosphatase activity"/>
    <property type="evidence" value="ECO:0007669"/>
    <property type="project" value="UniProtKB-EC"/>
</dbReference>
<dbReference type="Gene3D" id="3.30.540.10">
    <property type="entry name" value="Fructose-1,6-Bisphosphatase, subunit A, domain 1"/>
    <property type="match status" value="1"/>
</dbReference>
<dbReference type="InterPro" id="IPR051090">
    <property type="entry name" value="Inositol_monoP_superfamily"/>
</dbReference>
<evidence type="ECO:0000256" key="4">
    <source>
        <dbReference type="ARBA" id="ARBA00022723"/>
    </source>
</evidence>
<keyword evidence="4" id="KW-0479">Metal-binding</keyword>
<organism evidence="7 8">
    <name type="scientific">Pseudonocardia parietis</name>
    <dbReference type="NCBI Taxonomy" id="570936"/>
    <lineage>
        <taxon>Bacteria</taxon>
        <taxon>Bacillati</taxon>
        <taxon>Actinomycetota</taxon>
        <taxon>Actinomycetes</taxon>
        <taxon>Pseudonocardiales</taxon>
        <taxon>Pseudonocardiaceae</taxon>
        <taxon>Pseudonocardia</taxon>
    </lineage>
</organism>
<dbReference type="EMBL" id="JAGINU010000004">
    <property type="protein sequence ID" value="MBP2371911.1"/>
    <property type="molecule type" value="Genomic_DNA"/>
</dbReference>
<dbReference type="PROSITE" id="PS00629">
    <property type="entry name" value="IMP_1"/>
    <property type="match status" value="1"/>
</dbReference>
<proteinExistence type="inferred from homology"/>
<evidence type="ECO:0000313" key="7">
    <source>
        <dbReference type="EMBL" id="MBP2371911.1"/>
    </source>
</evidence>